<protein>
    <recommendedName>
        <fullName evidence="4">Nitroreductase domain-containing protein</fullName>
    </recommendedName>
</protein>
<comment type="subcellular location">
    <subcellularLocation>
        <location evidence="1">Cytoplasm</location>
    </subcellularLocation>
</comment>
<dbReference type="Pfam" id="PF00881">
    <property type="entry name" value="Nitroreductase"/>
    <property type="match status" value="1"/>
</dbReference>
<keyword evidence="2" id="KW-0963">Cytoplasm</keyword>
<evidence type="ECO:0000256" key="2">
    <source>
        <dbReference type="ARBA" id="ARBA00022490"/>
    </source>
</evidence>
<dbReference type="CDD" id="cd02140">
    <property type="entry name" value="Frm2-like"/>
    <property type="match status" value="1"/>
</dbReference>
<keyword evidence="3" id="KW-0560">Oxidoreductase</keyword>
<dbReference type="InterPro" id="IPR033877">
    <property type="entry name" value="Frm2/Hbn1"/>
</dbReference>
<dbReference type="GO" id="GO:0016491">
    <property type="term" value="F:oxidoreductase activity"/>
    <property type="evidence" value="ECO:0007669"/>
    <property type="project" value="UniProtKB-KW"/>
</dbReference>
<dbReference type="PANTHER" id="PTHR43035">
    <property type="entry name" value="FATTY ACID REPRESSION MUTANT PROTEIN 2-RELATED"/>
    <property type="match status" value="1"/>
</dbReference>
<dbReference type="AlphaFoldDB" id="A0A0R1UCI8"/>
<dbReference type="RefSeq" id="WP_019205638.1">
    <property type="nucleotide sequence ID" value="NZ_AZFK01000022.1"/>
</dbReference>
<accession>A0A0R1UCI8</accession>
<dbReference type="SUPFAM" id="SSF55469">
    <property type="entry name" value="FMN-dependent nitroreductase-like"/>
    <property type="match status" value="1"/>
</dbReference>
<proteinExistence type="predicted"/>
<gene>
    <name evidence="5" type="ORF">FC43_GL001207</name>
</gene>
<evidence type="ECO:0000313" key="6">
    <source>
        <dbReference type="Proteomes" id="UP000050816"/>
    </source>
</evidence>
<dbReference type="PANTHER" id="PTHR43035:SF1">
    <property type="entry name" value="FATTY ACID REPRESSION MUTANT PROTEIN 2-RELATED"/>
    <property type="match status" value="1"/>
</dbReference>
<dbReference type="PATRIC" id="fig|1423760.3.peg.1275"/>
<dbReference type="InterPro" id="IPR029479">
    <property type="entry name" value="Nitroreductase"/>
</dbReference>
<name>A0A0R1UCI8_9LACO</name>
<evidence type="ECO:0000256" key="1">
    <source>
        <dbReference type="ARBA" id="ARBA00004496"/>
    </source>
</evidence>
<evidence type="ECO:0000313" key="5">
    <source>
        <dbReference type="EMBL" id="KRL91142.1"/>
    </source>
</evidence>
<reference evidence="5 6" key="1">
    <citation type="journal article" date="2015" name="Genome Announc.">
        <title>Expanding the biotechnology potential of lactobacilli through comparative genomics of 213 strains and associated genera.</title>
        <authorList>
            <person name="Sun Z."/>
            <person name="Harris H.M."/>
            <person name="McCann A."/>
            <person name="Guo C."/>
            <person name="Argimon S."/>
            <person name="Zhang W."/>
            <person name="Yang X."/>
            <person name="Jeffery I.B."/>
            <person name="Cooney J.C."/>
            <person name="Kagawa T.F."/>
            <person name="Liu W."/>
            <person name="Song Y."/>
            <person name="Salvetti E."/>
            <person name="Wrobel A."/>
            <person name="Rasinkangas P."/>
            <person name="Parkhill J."/>
            <person name="Rea M.C."/>
            <person name="O'Sullivan O."/>
            <person name="Ritari J."/>
            <person name="Douillard F.P."/>
            <person name="Paul Ross R."/>
            <person name="Yang R."/>
            <person name="Briner A.E."/>
            <person name="Felis G.E."/>
            <person name="de Vos W.M."/>
            <person name="Barrangou R."/>
            <person name="Klaenhammer T.R."/>
            <person name="Caufield P.W."/>
            <person name="Cui Y."/>
            <person name="Zhang H."/>
            <person name="O'Toole P.W."/>
        </authorList>
    </citation>
    <scope>NUCLEOTIDE SEQUENCE [LARGE SCALE GENOMIC DNA]</scope>
    <source>
        <strain evidence="5 6">DSM 15946</strain>
    </source>
</reference>
<organism evidence="5 6">
    <name type="scientific">Limosilactobacillus ingluviei DSM 15946</name>
    <dbReference type="NCBI Taxonomy" id="1423760"/>
    <lineage>
        <taxon>Bacteria</taxon>
        <taxon>Bacillati</taxon>
        <taxon>Bacillota</taxon>
        <taxon>Bacilli</taxon>
        <taxon>Lactobacillales</taxon>
        <taxon>Lactobacillaceae</taxon>
        <taxon>Limosilactobacillus</taxon>
    </lineage>
</organism>
<dbReference type="FunFam" id="3.40.109.10:FF:000001">
    <property type="entry name" value="Nitroreductase family"/>
    <property type="match status" value="1"/>
</dbReference>
<sequence>MKQEFLNLAKQRRTIYALGKQVDFSNAELADLIKEAVKLAPTAFNSQSTRAVIAFGQAHDKVWEIVRESLRKVVKDDDAFAQTSAKIDSFKAAYGTVLYFTDMDVVHNLEKQFPAYADNFYDWSEQAMGNTNFAVWTALAENGLGASLQHYNPLIDEAIAAEFDVPASWKLRAEMPFGSIEAPAGDKEFMADDDRFKVVD</sequence>
<dbReference type="Proteomes" id="UP000050816">
    <property type="component" value="Unassembled WGS sequence"/>
</dbReference>
<dbReference type="InterPro" id="IPR000415">
    <property type="entry name" value="Nitroreductase-like"/>
</dbReference>
<evidence type="ECO:0000256" key="3">
    <source>
        <dbReference type="ARBA" id="ARBA00023002"/>
    </source>
</evidence>
<dbReference type="GO" id="GO:0005737">
    <property type="term" value="C:cytoplasm"/>
    <property type="evidence" value="ECO:0007669"/>
    <property type="project" value="UniProtKB-SubCell"/>
</dbReference>
<dbReference type="GeneID" id="82933406"/>
<dbReference type="EMBL" id="AZFK01000022">
    <property type="protein sequence ID" value="KRL91142.1"/>
    <property type="molecule type" value="Genomic_DNA"/>
</dbReference>
<dbReference type="GO" id="GO:0034599">
    <property type="term" value="P:cellular response to oxidative stress"/>
    <property type="evidence" value="ECO:0007669"/>
    <property type="project" value="InterPro"/>
</dbReference>
<evidence type="ECO:0000259" key="4">
    <source>
        <dbReference type="Pfam" id="PF00881"/>
    </source>
</evidence>
<comment type="caution">
    <text evidence="5">The sequence shown here is derived from an EMBL/GenBank/DDBJ whole genome shotgun (WGS) entry which is preliminary data.</text>
</comment>
<feature type="domain" description="Nitroreductase" evidence="4">
    <location>
        <begin position="10"/>
        <end position="178"/>
    </location>
</feature>
<dbReference type="Gene3D" id="3.40.109.10">
    <property type="entry name" value="NADH Oxidase"/>
    <property type="match status" value="1"/>
</dbReference>